<dbReference type="EMBL" id="MNBE01000552">
    <property type="protein sequence ID" value="OKP09287.1"/>
    <property type="molecule type" value="Genomic_DNA"/>
</dbReference>
<evidence type="ECO:0008006" key="3">
    <source>
        <dbReference type="Google" id="ProtNLM"/>
    </source>
</evidence>
<accession>A0A1Q5U9Z2</accession>
<comment type="caution">
    <text evidence="1">The sequence shown here is derived from an EMBL/GenBank/DDBJ whole genome shotgun (WGS) entry which is preliminary data.</text>
</comment>
<dbReference type="AlphaFoldDB" id="A0A1Q5U9Z2"/>
<dbReference type="STRING" id="1316194.A0A1Q5U9Z2"/>
<protein>
    <recommendedName>
        <fullName evidence="3">Copia protein</fullName>
    </recommendedName>
</protein>
<evidence type="ECO:0000313" key="1">
    <source>
        <dbReference type="EMBL" id="OKP09287.1"/>
    </source>
</evidence>
<dbReference type="Proteomes" id="UP000186955">
    <property type="component" value="Unassembled WGS sequence"/>
</dbReference>
<organism evidence="1 2">
    <name type="scientific">Penicillium subrubescens</name>
    <dbReference type="NCBI Taxonomy" id="1316194"/>
    <lineage>
        <taxon>Eukaryota</taxon>
        <taxon>Fungi</taxon>
        <taxon>Dikarya</taxon>
        <taxon>Ascomycota</taxon>
        <taxon>Pezizomycotina</taxon>
        <taxon>Eurotiomycetes</taxon>
        <taxon>Eurotiomycetidae</taxon>
        <taxon>Eurotiales</taxon>
        <taxon>Aspergillaceae</taxon>
        <taxon>Penicillium</taxon>
    </lineage>
</organism>
<evidence type="ECO:0000313" key="2">
    <source>
        <dbReference type="Proteomes" id="UP000186955"/>
    </source>
</evidence>
<sequence length="123" mass="13684">MEICLAEHLLNLPTALYQDNNGATCLTESQDFHARTKHVNVRCHHLRHQVAKGVCKFIKIPTAEQAVDGLTKPLERVKFERLVELLGMRRLSSLGIGGCLDFCVIGGYTLHGGFTPIFNLIRG</sequence>
<dbReference type="CDD" id="cd09272">
    <property type="entry name" value="RNase_HI_RT_Ty1"/>
    <property type="match status" value="1"/>
</dbReference>
<keyword evidence="2" id="KW-1185">Reference proteome</keyword>
<name>A0A1Q5U9Z2_9EURO</name>
<reference evidence="1 2" key="1">
    <citation type="submission" date="2016-10" db="EMBL/GenBank/DDBJ databases">
        <title>Genome sequence of the ascomycete fungus Penicillium subrubescens.</title>
        <authorList>
            <person name="De Vries R.P."/>
            <person name="Peng M."/>
            <person name="Dilokpimol A."/>
            <person name="Hilden K."/>
            <person name="Makela M.R."/>
            <person name="Grigoriev I."/>
            <person name="Riley R."/>
            <person name="Granchi Z."/>
        </authorList>
    </citation>
    <scope>NUCLEOTIDE SEQUENCE [LARGE SCALE GENOMIC DNA]</scope>
    <source>
        <strain evidence="1 2">CBS 132785</strain>
    </source>
</reference>
<gene>
    <name evidence="1" type="ORF">PENSUB_5373</name>
</gene>
<proteinExistence type="predicted"/>